<dbReference type="InterPro" id="IPR036397">
    <property type="entry name" value="RNaseH_sf"/>
</dbReference>
<dbReference type="PANTHER" id="PTHR47074:SF11">
    <property type="entry name" value="REVERSE TRANSCRIPTASE-LIKE PROTEIN"/>
    <property type="match status" value="1"/>
</dbReference>
<proteinExistence type="predicted"/>
<dbReference type="GO" id="GO:0003676">
    <property type="term" value="F:nucleic acid binding"/>
    <property type="evidence" value="ECO:0007669"/>
    <property type="project" value="InterPro"/>
</dbReference>
<gene>
    <name evidence="2" type="ORF">EJB05_36016</name>
</gene>
<name>A0A5J9U9H2_9POAL</name>
<dbReference type="PANTHER" id="PTHR47074">
    <property type="entry name" value="BNAC02G40300D PROTEIN"/>
    <property type="match status" value="1"/>
</dbReference>
<protein>
    <recommendedName>
        <fullName evidence="1">RNase H type-1 domain-containing protein</fullName>
    </recommendedName>
</protein>
<dbReference type="Gramene" id="TVU19841">
    <property type="protein sequence ID" value="TVU19841"/>
    <property type="gene ID" value="EJB05_36016"/>
</dbReference>
<comment type="caution">
    <text evidence="2">The sequence shown here is derived from an EMBL/GenBank/DDBJ whole genome shotgun (WGS) entry which is preliminary data.</text>
</comment>
<feature type="non-terminal residue" evidence="2">
    <location>
        <position position="1"/>
    </location>
</feature>
<organism evidence="2 3">
    <name type="scientific">Eragrostis curvula</name>
    <name type="common">weeping love grass</name>
    <dbReference type="NCBI Taxonomy" id="38414"/>
    <lineage>
        <taxon>Eukaryota</taxon>
        <taxon>Viridiplantae</taxon>
        <taxon>Streptophyta</taxon>
        <taxon>Embryophyta</taxon>
        <taxon>Tracheophyta</taxon>
        <taxon>Spermatophyta</taxon>
        <taxon>Magnoliopsida</taxon>
        <taxon>Liliopsida</taxon>
        <taxon>Poales</taxon>
        <taxon>Poaceae</taxon>
        <taxon>PACMAD clade</taxon>
        <taxon>Chloridoideae</taxon>
        <taxon>Eragrostideae</taxon>
        <taxon>Eragrostidinae</taxon>
        <taxon>Eragrostis</taxon>
    </lineage>
</organism>
<dbReference type="SUPFAM" id="SSF53098">
    <property type="entry name" value="Ribonuclease H-like"/>
    <property type="match status" value="1"/>
</dbReference>
<evidence type="ECO:0000259" key="1">
    <source>
        <dbReference type="Pfam" id="PF13456"/>
    </source>
</evidence>
<dbReference type="EMBL" id="RWGY01000029">
    <property type="protein sequence ID" value="TVU19841.1"/>
    <property type="molecule type" value="Genomic_DNA"/>
</dbReference>
<evidence type="ECO:0000313" key="2">
    <source>
        <dbReference type="EMBL" id="TVU19841.1"/>
    </source>
</evidence>
<dbReference type="InterPro" id="IPR012337">
    <property type="entry name" value="RNaseH-like_sf"/>
</dbReference>
<dbReference type="InterPro" id="IPR052929">
    <property type="entry name" value="RNase_H-like_EbsB-rel"/>
</dbReference>
<dbReference type="CDD" id="cd06222">
    <property type="entry name" value="RNase_H_like"/>
    <property type="match status" value="1"/>
</dbReference>
<dbReference type="Proteomes" id="UP000324897">
    <property type="component" value="Chromosome 7"/>
</dbReference>
<dbReference type="AlphaFoldDB" id="A0A5J9U9H2"/>
<sequence>MRSRWPIPKDWKTPTLATTDWLLVMLLECLPEARDMLLLILWRAWFVRNQITHDGPEMSVEGSVQFLLSYYDTLFNVRQDQIPSDVKRKEPGNVRTIKKWVKPPCGRAKINVDAAFSVDSGRAGVGVIIRNDHGEIVLCSGRVVFNCASAEEAELLACKEGLNLGLKWVAMPCELESDCLVVCNALKSNEENGSHYALLLREVKELIAELREVRITHCNRTQNRVSHILAGRASREMFSKVWLHSFPDFVASSVATDCNPIMS</sequence>
<keyword evidence="3" id="KW-1185">Reference proteome</keyword>
<feature type="domain" description="RNase H type-1" evidence="1">
    <location>
        <begin position="111"/>
        <end position="232"/>
    </location>
</feature>
<dbReference type="Gene3D" id="3.30.420.10">
    <property type="entry name" value="Ribonuclease H-like superfamily/Ribonuclease H"/>
    <property type="match status" value="1"/>
</dbReference>
<dbReference type="Pfam" id="PF13456">
    <property type="entry name" value="RVT_3"/>
    <property type="match status" value="1"/>
</dbReference>
<reference evidence="2 3" key="1">
    <citation type="journal article" date="2019" name="Sci. Rep.">
        <title>A high-quality genome of Eragrostis curvula grass provides insights into Poaceae evolution and supports new strategies to enhance forage quality.</title>
        <authorList>
            <person name="Carballo J."/>
            <person name="Santos B.A.C.M."/>
            <person name="Zappacosta D."/>
            <person name="Garbus I."/>
            <person name="Selva J.P."/>
            <person name="Gallo C.A."/>
            <person name="Diaz A."/>
            <person name="Albertini E."/>
            <person name="Caccamo M."/>
            <person name="Echenique V."/>
        </authorList>
    </citation>
    <scope>NUCLEOTIDE SEQUENCE [LARGE SCALE GENOMIC DNA]</scope>
    <source>
        <strain evidence="3">cv. Victoria</strain>
        <tissue evidence="2">Leaf</tissue>
    </source>
</reference>
<dbReference type="InterPro" id="IPR002156">
    <property type="entry name" value="RNaseH_domain"/>
</dbReference>
<accession>A0A5J9U9H2</accession>
<dbReference type="OrthoDB" id="690004at2759"/>
<dbReference type="GO" id="GO:0004523">
    <property type="term" value="F:RNA-DNA hybrid ribonuclease activity"/>
    <property type="evidence" value="ECO:0007669"/>
    <property type="project" value="InterPro"/>
</dbReference>
<evidence type="ECO:0000313" key="3">
    <source>
        <dbReference type="Proteomes" id="UP000324897"/>
    </source>
</evidence>
<dbReference type="InterPro" id="IPR044730">
    <property type="entry name" value="RNase_H-like_dom_plant"/>
</dbReference>